<evidence type="ECO:0000256" key="3">
    <source>
        <dbReference type="ARBA" id="ARBA00022741"/>
    </source>
</evidence>
<evidence type="ECO:0000256" key="6">
    <source>
        <dbReference type="ARBA" id="ARBA00023141"/>
    </source>
</evidence>
<dbReference type="Proteomes" id="UP000196365">
    <property type="component" value="Unassembled WGS sequence"/>
</dbReference>
<feature type="binding site" evidence="7">
    <location>
        <position position="133"/>
    </location>
    <ligand>
        <name>substrate</name>
    </ligand>
</feature>
<evidence type="ECO:0000256" key="4">
    <source>
        <dbReference type="ARBA" id="ARBA00022777"/>
    </source>
</evidence>
<keyword evidence="7" id="KW-0963">Cytoplasm</keyword>
<dbReference type="GO" id="GO:0009423">
    <property type="term" value="P:chorismate biosynthetic process"/>
    <property type="evidence" value="ECO:0007669"/>
    <property type="project" value="UniProtKB-UniRule"/>
</dbReference>
<keyword evidence="4 7" id="KW-0418">Kinase</keyword>
<dbReference type="EC" id="2.7.1.71" evidence="7"/>
<reference evidence="8 9" key="1">
    <citation type="submission" date="2017-02" db="EMBL/GenBank/DDBJ databases">
        <authorList>
            <person name="Peterson S.W."/>
        </authorList>
    </citation>
    <scope>NUCLEOTIDE SEQUENCE [LARGE SCALE GENOMIC DNA]</scope>
    <source>
        <strain evidence="8 9">DSM 15102</strain>
    </source>
</reference>
<comment type="subcellular location">
    <subcellularLocation>
        <location evidence="7">Cytoplasm</location>
    </subcellularLocation>
</comment>
<dbReference type="InterPro" id="IPR031322">
    <property type="entry name" value="Shikimate/glucono_kinase"/>
</dbReference>
<dbReference type="SUPFAM" id="SSF52540">
    <property type="entry name" value="P-loop containing nucleoside triphosphate hydrolases"/>
    <property type="match status" value="1"/>
</dbReference>
<comment type="similarity">
    <text evidence="7">Belongs to the shikimate kinase family.</text>
</comment>
<dbReference type="GO" id="GO:0009073">
    <property type="term" value="P:aromatic amino acid family biosynthetic process"/>
    <property type="evidence" value="ECO:0007669"/>
    <property type="project" value="UniProtKB-KW"/>
</dbReference>
<dbReference type="PANTHER" id="PTHR21087:SF16">
    <property type="entry name" value="SHIKIMATE KINASE 1, CHLOROPLASTIC"/>
    <property type="match status" value="1"/>
</dbReference>
<comment type="caution">
    <text evidence="7">Lacks conserved residue(s) required for the propagation of feature annotation.</text>
</comment>
<dbReference type="OrthoDB" id="9800332at2"/>
<dbReference type="GO" id="GO:0005524">
    <property type="term" value="F:ATP binding"/>
    <property type="evidence" value="ECO:0007669"/>
    <property type="project" value="UniProtKB-UniRule"/>
</dbReference>
<dbReference type="GO" id="GO:0005829">
    <property type="term" value="C:cytosol"/>
    <property type="evidence" value="ECO:0007669"/>
    <property type="project" value="TreeGrafter"/>
</dbReference>
<evidence type="ECO:0000313" key="9">
    <source>
        <dbReference type="Proteomes" id="UP000196365"/>
    </source>
</evidence>
<organism evidence="8 9">
    <name type="scientific">Garciella nitratireducens DSM 15102</name>
    <dbReference type="NCBI Taxonomy" id="1121911"/>
    <lineage>
        <taxon>Bacteria</taxon>
        <taxon>Bacillati</taxon>
        <taxon>Bacillota</taxon>
        <taxon>Clostridia</taxon>
        <taxon>Eubacteriales</taxon>
        <taxon>Eubacteriaceae</taxon>
        <taxon>Garciella</taxon>
    </lineage>
</organism>
<keyword evidence="1 7" id="KW-0028">Amino-acid biosynthesis</keyword>
<evidence type="ECO:0000256" key="5">
    <source>
        <dbReference type="ARBA" id="ARBA00022840"/>
    </source>
</evidence>
<dbReference type="InterPro" id="IPR000623">
    <property type="entry name" value="Shikimate_kinase/TSH1"/>
</dbReference>
<sequence>MKNKVLLIGMPGSGKTTLSRMLSKILQVPYIDMDDFIESQTGKEISQIFQNGEHYFRYVETQACNVLAKKKDLIIAAGGGIVKKPVNLKYFEQDTLILFIKRPIEEIIKDIDLSTRPLLKSGMHKLELLYKERYSLYKKFSDYTIENVGDINKTLEEILKIMKDEKDIIDLFKENKKRSEIYE</sequence>
<keyword evidence="7" id="KW-0479">Metal-binding</keyword>
<dbReference type="GO" id="GO:0008652">
    <property type="term" value="P:amino acid biosynthetic process"/>
    <property type="evidence" value="ECO:0007669"/>
    <property type="project" value="UniProtKB-KW"/>
</dbReference>
<dbReference type="PRINTS" id="PR01100">
    <property type="entry name" value="SHIKIMTKNASE"/>
</dbReference>
<keyword evidence="7" id="KW-0460">Magnesium</keyword>
<dbReference type="UniPathway" id="UPA00053">
    <property type="reaction ID" value="UER00088"/>
</dbReference>
<name>A0A1T4KQR5_9FIRM</name>
<comment type="pathway">
    <text evidence="7">Metabolic intermediate biosynthesis; chorismate biosynthesis; chorismate from D-erythrose 4-phosphate and phosphoenolpyruvate: step 5/7.</text>
</comment>
<dbReference type="CDD" id="cd00464">
    <property type="entry name" value="SK"/>
    <property type="match status" value="1"/>
</dbReference>
<comment type="function">
    <text evidence="7">Catalyzes the specific phosphorylation of the 3-hydroxyl group of shikimic acid using ATP as a cosubstrate.</text>
</comment>
<keyword evidence="5 7" id="KW-0067">ATP-binding</keyword>
<feature type="binding site" evidence="7">
    <location>
        <position position="34"/>
    </location>
    <ligand>
        <name>substrate</name>
    </ligand>
</feature>
<gene>
    <name evidence="7" type="primary">aroK</name>
    <name evidence="8" type="ORF">SAMN02745973_00661</name>
</gene>
<evidence type="ECO:0000313" key="8">
    <source>
        <dbReference type="EMBL" id="SJZ44742.1"/>
    </source>
</evidence>
<comment type="subunit">
    <text evidence="7">Monomer.</text>
</comment>
<keyword evidence="6 7" id="KW-0057">Aromatic amino acid biosynthesis</keyword>
<feature type="binding site" evidence="7">
    <location>
        <position position="116"/>
    </location>
    <ligand>
        <name>ATP</name>
        <dbReference type="ChEBI" id="CHEBI:30616"/>
    </ligand>
</feature>
<dbReference type="Pfam" id="PF01202">
    <property type="entry name" value="SKI"/>
    <property type="match status" value="1"/>
</dbReference>
<keyword evidence="2 7" id="KW-0808">Transferase</keyword>
<dbReference type="GO" id="GO:0004765">
    <property type="term" value="F:shikimate kinase activity"/>
    <property type="evidence" value="ECO:0007669"/>
    <property type="project" value="UniProtKB-UniRule"/>
</dbReference>
<proteinExistence type="inferred from homology"/>
<dbReference type="GO" id="GO:0000287">
    <property type="term" value="F:magnesium ion binding"/>
    <property type="evidence" value="ECO:0007669"/>
    <property type="project" value="UniProtKB-UniRule"/>
</dbReference>
<dbReference type="PANTHER" id="PTHR21087">
    <property type="entry name" value="SHIKIMATE KINASE"/>
    <property type="match status" value="1"/>
</dbReference>
<feature type="binding site" evidence="7">
    <location>
        <begin position="12"/>
        <end position="17"/>
    </location>
    <ligand>
        <name>ATP</name>
        <dbReference type="ChEBI" id="CHEBI:30616"/>
    </ligand>
</feature>
<feature type="binding site" evidence="7">
    <location>
        <position position="16"/>
    </location>
    <ligand>
        <name>Mg(2+)</name>
        <dbReference type="ChEBI" id="CHEBI:18420"/>
    </ligand>
</feature>
<dbReference type="RefSeq" id="WP_087678084.1">
    <property type="nucleotide sequence ID" value="NZ_FUWV01000002.1"/>
</dbReference>
<dbReference type="AlphaFoldDB" id="A0A1T4KQR5"/>
<accession>A0A1T4KQR5</accession>
<keyword evidence="9" id="KW-1185">Reference proteome</keyword>
<evidence type="ECO:0000256" key="7">
    <source>
        <dbReference type="HAMAP-Rule" id="MF_00109"/>
    </source>
</evidence>
<dbReference type="InterPro" id="IPR027417">
    <property type="entry name" value="P-loop_NTPase"/>
</dbReference>
<protein>
    <recommendedName>
        <fullName evidence="7">Shikimate kinase</fullName>
        <shortName evidence="7">SK</shortName>
        <ecNumber evidence="7">2.7.1.71</ecNumber>
    </recommendedName>
</protein>
<evidence type="ECO:0000256" key="2">
    <source>
        <dbReference type="ARBA" id="ARBA00022679"/>
    </source>
</evidence>
<evidence type="ECO:0000256" key="1">
    <source>
        <dbReference type="ARBA" id="ARBA00022605"/>
    </source>
</evidence>
<dbReference type="EMBL" id="FUWV01000002">
    <property type="protein sequence ID" value="SJZ44742.1"/>
    <property type="molecule type" value="Genomic_DNA"/>
</dbReference>
<keyword evidence="3 7" id="KW-0547">Nucleotide-binding</keyword>
<dbReference type="HAMAP" id="MF_00109">
    <property type="entry name" value="Shikimate_kinase"/>
    <property type="match status" value="1"/>
</dbReference>
<comment type="catalytic activity">
    <reaction evidence="7">
        <text>shikimate + ATP = 3-phosphoshikimate + ADP + H(+)</text>
        <dbReference type="Rhea" id="RHEA:13121"/>
        <dbReference type="ChEBI" id="CHEBI:15378"/>
        <dbReference type="ChEBI" id="CHEBI:30616"/>
        <dbReference type="ChEBI" id="CHEBI:36208"/>
        <dbReference type="ChEBI" id="CHEBI:145989"/>
        <dbReference type="ChEBI" id="CHEBI:456216"/>
        <dbReference type="EC" id="2.7.1.71"/>
    </reaction>
</comment>
<comment type="cofactor">
    <cofactor evidence="7">
        <name>Mg(2+)</name>
        <dbReference type="ChEBI" id="CHEBI:18420"/>
    </cofactor>
    <text evidence="7">Binds 1 Mg(2+) ion per subunit.</text>
</comment>
<feature type="binding site" evidence="7">
    <location>
        <position position="57"/>
    </location>
    <ligand>
        <name>substrate</name>
    </ligand>
</feature>
<dbReference type="Gene3D" id="3.40.50.300">
    <property type="entry name" value="P-loop containing nucleotide triphosphate hydrolases"/>
    <property type="match status" value="1"/>
</dbReference>
<feature type="binding site" evidence="7">
    <location>
        <position position="79"/>
    </location>
    <ligand>
        <name>substrate</name>
    </ligand>
</feature>